<dbReference type="Gene3D" id="1.10.287.3510">
    <property type="match status" value="1"/>
</dbReference>
<organism evidence="8 9">
    <name type="scientific">Aureimonas populi</name>
    <dbReference type="NCBI Taxonomy" id="1701758"/>
    <lineage>
        <taxon>Bacteria</taxon>
        <taxon>Pseudomonadati</taxon>
        <taxon>Pseudomonadota</taxon>
        <taxon>Alphaproteobacteria</taxon>
        <taxon>Hyphomicrobiales</taxon>
        <taxon>Aurantimonadaceae</taxon>
        <taxon>Aureimonas</taxon>
    </lineage>
</organism>
<evidence type="ECO:0000256" key="6">
    <source>
        <dbReference type="ARBA" id="ARBA00023136"/>
    </source>
</evidence>
<dbReference type="EMBL" id="JBHUIJ010000024">
    <property type="protein sequence ID" value="MFD2239083.1"/>
    <property type="molecule type" value="Genomic_DNA"/>
</dbReference>
<dbReference type="EC" id="1.6.5.9" evidence="8"/>
<feature type="transmembrane region" description="Helical" evidence="7">
    <location>
        <begin position="22"/>
        <end position="46"/>
    </location>
</feature>
<evidence type="ECO:0000256" key="1">
    <source>
        <dbReference type="ARBA" id="ARBA00004651"/>
    </source>
</evidence>
<evidence type="ECO:0000313" key="9">
    <source>
        <dbReference type="Proteomes" id="UP001597371"/>
    </source>
</evidence>
<sequence length="114" mass="12126">MIAVSVGVLVAAGSYLMMSGRLLPYLFGLVLLSNAGNLAIFGSGRLTYARPPLVPEGAQALELANALPQALILTAIVIGFGLMSYTLALSLRSWQETGTTRMDEMRLAEPEERG</sequence>
<comment type="caution">
    <text evidence="8">The sequence shown here is derived from an EMBL/GenBank/DDBJ whole genome shotgun (WGS) entry which is preliminary data.</text>
</comment>
<keyword evidence="4 7" id="KW-0812">Transmembrane</keyword>
<dbReference type="Proteomes" id="UP001597371">
    <property type="component" value="Unassembled WGS sequence"/>
</dbReference>
<dbReference type="InterPro" id="IPR039428">
    <property type="entry name" value="NUOK/Mnh_C1-like"/>
</dbReference>
<evidence type="ECO:0000256" key="2">
    <source>
        <dbReference type="ARBA" id="ARBA00010388"/>
    </source>
</evidence>
<evidence type="ECO:0000256" key="4">
    <source>
        <dbReference type="ARBA" id="ARBA00022692"/>
    </source>
</evidence>
<accession>A0ABW5CTD2</accession>
<keyword evidence="3" id="KW-1003">Cell membrane</keyword>
<keyword evidence="6 7" id="KW-0472">Membrane</keyword>
<dbReference type="RefSeq" id="WP_245195742.1">
    <property type="nucleotide sequence ID" value="NZ_CP072611.1"/>
</dbReference>
<dbReference type="GO" id="GO:0050136">
    <property type="term" value="F:NADH dehydrogenase (quinone) (non-electrogenic) activity"/>
    <property type="evidence" value="ECO:0007669"/>
    <property type="project" value="UniProtKB-EC"/>
</dbReference>
<comment type="similarity">
    <text evidence="2">Belongs to the CPA3 antiporters (TC 2.A.63) subunit C family.</text>
</comment>
<evidence type="ECO:0000313" key="8">
    <source>
        <dbReference type="EMBL" id="MFD2239083.1"/>
    </source>
</evidence>
<keyword evidence="5 7" id="KW-1133">Transmembrane helix</keyword>
<keyword evidence="9" id="KW-1185">Reference proteome</keyword>
<proteinExistence type="inferred from homology"/>
<feature type="transmembrane region" description="Helical" evidence="7">
    <location>
        <begin position="66"/>
        <end position="91"/>
    </location>
</feature>
<evidence type="ECO:0000256" key="3">
    <source>
        <dbReference type="ARBA" id="ARBA00022475"/>
    </source>
</evidence>
<evidence type="ECO:0000256" key="7">
    <source>
        <dbReference type="SAM" id="Phobius"/>
    </source>
</evidence>
<name>A0ABW5CTD2_9HYPH</name>
<dbReference type="Pfam" id="PF00420">
    <property type="entry name" value="Oxidored_q2"/>
    <property type="match status" value="1"/>
</dbReference>
<comment type="subcellular location">
    <subcellularLocation>
        <location evidence="1">Cell membrane</location>
        <topology evidence="1">Multi-pass membrane protein</topology>
    </subcellularLocation>
</comment>
<gene>
    <name evidence="8" type="ORF">ACFSKQ_16650</name>
</gene>
<dbReference type="InterPro" id="IPR050601">
    <property type="entry name" value="CPA3_antiporter_subunitC"/>
</dbReference>
<evidence type="ECO:0000256" key="5">
    <source>
        <dbReference type="ARBA" id="ARBA00022989"/>
    </source>
</evidence>
<protein>
    <submittedName>
        <fullName evidence="8">NADH-quinone oxidoreductase subunit K</fullName>
        <ecNumber evidence="8">1.6.5.9</ecNumber>
    </submittedName>
</protein>
<reference evidence="9" key="1">
    <citation type="journal article" date="2019" name="Int. J. Syst. Evol. Microbiol.">
        <title>The Global Catalogue of Microorganisms (GCM) 10K type strain sequencing project: providing services to taxonomists for standard genome sequencing and annotation.</title>
        <authorList>
            <consortium name="The Broad Institute Genomics Platform"/>
            <consortium name="The Broad Institute Genome Sequencing Center for Infectious Disease"/>
            <person name="Wu L."/>
            <person name="Ma J."/>
        </authorList>
    </citation>
    <scope>NUCLEOTIDE SEQUENCE [LARGE SCALE GENOMIC DNA]</scope>
    <source>
        <strain evidence="9">ZS-35-S2</strain>
    </source>
</reference>
<keyword evidence="8" id="KW-0560">Oxidoreductase</keyword>
<dbReference type="PANTHER" id="PTHR34583">
    <property type="entry name" value="ANTIPORTER SUBUNIT MNHC2-RELATED"/>
    <property type="match status" value="1"/>
</dbReference>
<dbReference type="PANTHER" id="PTHR34583:SF2">
    <property type="entry name" value="ANTIPORTER SUBUNIT MNHC2-RELATED"/>
    <property type="match status" value="1"/>
</dbReference>